<dbReference type="Proteomes" id="UP001162483">
    <property type="component" value="Unassembled WGS sequence"/>
</dbReference>
<reference evidence="1" key="1">
    <citation type="submission" date="2023-05" db="EMBL/GenBank/DDBJ databases">
        <authorList>
            <person name="Stuckert A."/>
        </authorList>
    </citation>
    <scope>NUCLEOTIDE SEQUENCE</scope>
</reference>
<keyword evidence="2" id="KW-1185">Reference proteome</keyword>
<name>A0ABN9EDY1_9NEOB</name>
<evidence type="ECO:0000313" key="1">
    <source>
        <dbReference type="EMBL" id="CAI9581931.1"/>
    </source>
</evidence>
<evidence type="ECO:0000313" key="2">
    <source>
        <dbReference type="Proteomes" id="UP001162483"/>
    </source>
</evidence>
<accession>A0ABN9EDY1</accession>
<gene>
    <name evidence="1" type="ORF">SPARVUS_LOCUS9571746</name>
</gene>
<dbReference type="EMBL" id="CATNWA010015323">
    <property type="protein sequence ID" value="CAI9581931.1"/>
    <property type="molecule type" value="Genomic_DNA"/>
</dbReference>
<protein>
    <submittedName>
        <fullName evidence="1">Uncharacterized protein</fullName>
    </submittedName>
</protein>
<organism evidence="1 2">
    <name type="scientific">Staurois parvus</name>
    <dbReference type="NCBI Taxonomy" id="386267"/>
    <lineage>
        <taxon>Eukaryota</taxon>
        <taxon>Metazoa</taxon>
        <taxon>Chordata</taxon>
        <taxon>Craniata</taxon>
        <taxon>Vertebrata</taxon>
        <taxon>Euteleostomi</taxon>
        <taxon>Amphibia</taxon>
        <taxon>Batrachia</taxon>
        <taxon>Anura</taxon>
        <taxon>Neobatrachia</taxon>
        <taxon>Ranoidea</taxon>
        <taxon>Ranidae</taxon>
        <taxon>Staurois</taxon>
    </lineage>
</organism>
<sequence>MGNERKSLQSEGDSYLRQLTPKHLCLLVDSFLSPALPTTRGGLTTHGAPGQ</sequence>
<comment type="caution">
    <text evidence="1">The sequence shown here is derived from an EMBL/GenBank/DDBJ whole genome shotgun (WGS) entry which is preliminary data.</text>
</comment>
<proteinExistence type="predicted"/>